<evidence type="ECO:0000256" key="2">
    <source>
        <dbReference type="ARBA" id="ARBA00023306"/>
    </source>
</evidence>
<dbReference type="InterPro" id="IPR007587">
    <property type="entry name" value="SAPS"/>
</dbReference>
<reference evidence="4" key="1">
    <citation type="journal article" date="2016" name="Nat. Commun.">
        <title>Genome analysis of three Pneumocystis species reveals adaptation mechanisms to life exclusively in mammalian hosts.</title>
        <authorList>
            <person name="Ma L."/>
            <person name="Chen Z."/>
            <person name="Huang D.W."/>
            <person name="Kutty G."/>
            <person name="Ishihara M."/>
            <person name="Wang H."/>
            <person name="Abouelleil A."/>
            <person name="Bishop L."/>
            <person name="Davey E."/>
            <person name="Deng R."/>
            <person name="Deng X."/>
            <person name="Fan L."/>
            <person name="Fantoni G."/>
            <person name="Fitzgerald M."/>
            <person name="Gogineni E."/>
            <person name="Goldberg J.M."/>
            <person name="Handley G."/>
            <person name="Hu X."/>
            <person name="Huber C."/>
            <person name="Jiao X."/>
            <person name="Jones K."/>
            <person name="Levin J.Z."/>
            <person name="Liu Y."/>
            <person name="Macdonald P."/>
            <person name="Melnikov A."/>
            <person name="Raley C."/>
            <person name="Sassi M."/>
            <person name="Sherman B.T."/>
            <person name="Song X."/>
            <person name="Sykes S."/>
            <person name="Tran B."/>
            <person name="Walsh L."/>
            <person name="Xia Y."/>
            <person name="Yang J."/>
            <person name="Young S."/>
            <person name="Zeng Q."/>
            <person name="Zheng X."/>
            <person name="Stephens R."/>
            <person name="Nusbaum C."/>
            <person name="Birren B.W."/>
            <person name="Azadi P."/>
            <person name="Lempicki R.A."/>
            <person name="Cuomo C.A."/>
            <person name="Kovacs J.A."/>
        </authorList>
    </citation>
    <scope>NUCLEOTIDE SEQUENCE [LARGE SCALE GENOMIC DNA]</scope>
    <source>
        <strain evidence="4">RU7</strain>
    </source>
</reference>
<dbReference type="OrthoDB" id="295029at2759"/>
<organism evidence="3 4">
    <name type="scientific">Pneumocystis jirovecii (strain RU7)</name>
    <name type="common">Human pneumocystis pneumonia agent</name>
    <dbReference type="NCBI Taxonomy" id="1408657"/>
    <lineage>
        <taxon>Eukaryota</taxon>
        <taxon>Fungi</taxon>
        <taxon>Dikarya</taxon>
        <taxon>Ascomycota</taxon>
        <taxon>Taphrinomycotina</taxon>
        <taxon>Pneumocystomycetes</taxon>
        <taxon>Pneumocystaceae</taxon>
        <taxon>Pneumocystis</taxon>
    </lineage>
</organism>
<dbReference type="GO" id="GO:0005829">
    <property type="term" value="C:cytosol"/>
    <property type="evidence" value="ECO:0007669"/>
    <property type="project" value="TreeGrafter"/>
</dbReference>
<dbReference type="GeneID" id="28939368"/>
<dbReference type="VEuPathDB" id="FungiDB:T551_00849"/>
<dbReference type="PANTHER" id="PTHR12634">
    <property type="entry name" value="SIT4 YEAST -ASSOCIATING PROTEIN-RELATED"/>
    <property type="match status" value="1"/>
</dbReference>
<comment type="similarity">
    <text evidence="1">Belongs to the SAPS family.</text>
</comment>
<dbReference type="PANTHER" id="PTHR12634:SF8">
    <property type="entry name" value="FIERY MOUNTAIN, ISOFORM D"/>
    <property type="match status" value="1"/>
</dbReference>
<dbReference type="GO" id="GO:0019903">
    <property type="term" value="F:protein phosphatase binding"/>
    <property type="evidence" value="ECO:0007669"/>
    <property type="project" value="InterPro"/>
</dbReference>
<keyword evidence="4" id="KW-1185">Reference proteome</keyword>
<dbReference type="eggNOG" id="KOG2073">
    <property type="taxonomic scope" value="Eukaryota"/>
</dbReference>
<evidence type="ECO:0000313" key="4">
    <source>
        <dbReference type="Proteomes" id="UP000053447"/>
    </source>
</evidence>
<proteinExistence type="inferred from homology"/>
<name>A0A0W4ZUW3_PNEJ7</name>
<comment type="caution">
    <text evidence="3">The sequence shown here is derived from an EMBL/GenBank/DDBJ whole genome shotgun (WGS) entry which is preliminary data.</text>
</comment>
<dbReference type="RefSeq" id="XP_018230859.1">
    <property type="nucleotide sequence ID" value="XM_018373113.1"/>
</dbReference>
<dbReference type="GO" id="GO:0008287">
    <property type="term" value="C:protein serine/threonine phosphatase complex"/>
    <property type="evidence" value="ECO:0007669"/>
    <property type="project" value="EnsemblFungi"/>
</dbReference>
<keyword evidence="2" id="KW-0131">Cell cycle</keyword>
<dbReference type="Proteomes" id="UP000053447">
    <property type="component" value="Unassembled WGS sequence"/>
</dbReference>
<sequence>MFWRLGGFGFTNGSTLDSLLDKAPDLALEQVLDEDDLLQECKSHNPKLIEYLRDPNVLKQLLDYMIIDNLDDMAKQKYSQMACEILSCEMWSIYETIMENKTLLYHFWGFLEKPAPLDPLQASYFFRVNEQFLEKKTDDMILFIQSIPNVMSKMLRHIETSAIMDLLLKMISIERSESGIGMIDWLQSESLIPFLLSKIDPHTNPTIQMTAADILKSIIAISASPIGQGGIGVNSLLCELASKESMEVLIEYMLHRDAPFSSSSLVNGASIIIELIRKNNSDYDRPSFLDLSLTENSSLAKGSIYLGTMLKIFASHISDFQKILFNPKMVKDELQMAFGKVKPLGIERFRICELYAELLHCSNMVLLNSPKNELEILKKNELHDKTKKVQNTKSVDSETFLNLKSTEVFNSEQVSSWNDFTFKSIDSYEILENNQDFFSNKDNDVKNIFKEKITEIKLSTLDDNVNNHSQELSLENRLVNNTFEEILDISTDNLNHKDIKLEENPNNFGNIHDTLKISRCIDSNEKYSLNEEHLLNRKNSANINESDVVQKDADLVHELVVGDYLKMQFIEHKVFPTVLDMFFMFPWNNFLHNVVYDLIQQIFNGPMDKGCNSALVIDIFSRGQICEKIVQAQKESDNVTSKSSGVRLGYMGHLTLIAEEVIKFAERYPPHTVSPIIVEKISSTEWIDYVEHSLAETRARNNAILGGVRPHHLSLNSVIGFDTHGLQDFMSDASDIDYDDDDDDDDDDLNKRINLLGIEDNDKHSIDGTYNSGSFGHNQFLKYIDRQIVDNFPNKYEDLNDDEKEDTSWIEENNKLKQDGLTDDLNGSRYQKISDSECINGSLNDIFEQEMYSKYKKTYIDKNINASDFLTHDKKEKVNYDYDNFNDEVYLNPDNGIQTWNYELFNSIKTSEQEIQESRNTSVPYNNEYYSI</sequence>
<gene>
    <name evidence="3" type="ORF">T551_00849</name>
</gene>
<evidence type="ECO:0000256" key="1">
    <source>
        <dbReference type="ARBA" id="ARBA00006180"/>
    </source>
</evidence>
<accession>A0A0W4ZUW3</accession>
<evidence type="ECO:0000313" key="3">
    <source>
        <dbReference type="EMBL" id="KTW32167.1"/>
    </source>
</evidence>
<dbReference type="STRING" id="1408657.A0A0W4ZUW3"/>
<dbReference type="GO" id="GO:0005654">
    <property type="term" value="C:nucleoplasm"/>
    <property type="evidence" value="ECO:0007669"/>
    <property type="project" value="EnsemblFungi"/>
</dbReference>
<dbReference type="GO" id="GO:1905560">
    <property type="term" value="P:negative regulation of kinetochore assembly"/>
    <property type="evidence" value="ECO:0007669"/>
    <property type="project" value="EnsemblFungi"/>
</dbReference>
<dbReference type="GO" id="GO:0000785">
    <property type="term" value="C:chromatin"/>
    <property type="evidence" value="ECO:0007669"/>
    <property type="project" value="EnsemblFungi"/>
</dbReference>
<dbReference type="Pfam" id="PF04499">
    <property type="entry name" value="SAPS"/>
    <property type="match status" value="1"/>
</dbReference>
<protein>
    <submittedName>
        <fullName evidence="3">Uncharacterized protein</fullName>
    </submittedName>
</protein>
<dbReference type="GO" id="GO:0072542">
    <property type="term" value="F:protein phosphatase activator activity"/>
    <property type="evidence" value="ECO:0007669"/>
    <property type="project" value="EnsemblFungi"/>
</dbReference>
<dbReference type="AlphaFoldDB" id="A0A0W4ZUW3"/>
<dbReference type="EMBL" id="LFWA01000003">
    <property type="protein sequence ID" value="KTW32167.1"/>
    <property type="molecule type" value="Genomic_DNA"/>
</dbReference>